<sequence length="351" mass="39508">MILTDAPNASIIEVTTSRDRVVGRGPLFKFIGSDKALKEKISTKRRTFKTGLEMKEKGENTMKFLDGIDNAVTRRLAKELKLLVKMTKARSRKEIATLPEDEARKLLTKLLTDIQKVEKPFRREMIRFHLRVDEEERRTPKTRPTKRRKVPALEWAGAYDVYAPKLSEEHQEARKILSLETGPSSTASQLWASFDFGVVQGILRSFNPPPKAVGDKAYFLWRGKIKGDMKFGDENIGVITFLGDGKIQGSMDGAGFNKFNFFGRLKSTMTGIGDKAHLTKVTGWKGQWRGINASLRDMEMRQRHQQYSRGEIERPDSPAVSDTTAASDEEGSEDDEDEESSDGEGSDDGGR</sequence>
<name>B0CZW3_LACBS</name>
<dbReference type="OrthoDB" id="4121058at2759"/>
<feature type="compositionally biased region" description="Acidic residues" evidence="1">
    <location>
        <begin position="327"/>
        <end position="351"/>
    </location>
</feature>
<dbReference type="Proteomes" id="UP000001194">
    <property type="component" value="Unassembled WGS sequence"/>
</dbReference>
<evidence type="ECO:0000256" key="1">
    <source>
        <dbReference type="SAM" id="MobiDB-lite"/>
    </source>
</evidence>
<dbReference type="EMBL" id="DS547094">
    <property type="protein sequence ID" value="EDR12689.1"/>
    <property type="molecule type" value="Genomic_DNA"/>
</dbReference>
<proteinExistence type="predicted"/>
<dbReference type="HOGENOM" id="CLU_930864_0_0_1"/>
<accession>B0CZW3</accession>
<dbReference type="AlphaFoldDB" id="B0CZW3"/>
<organism evidence="3">
    <name type="scientific">Laccaria bicolor (strain S238N-H82 / ATCC MYA-4686)</name>
    <name type="common">Bicoloured deceiver</name>
    <name type="synonym">Laccaria laccata var. bicolor</name>
    <dbReference type="NCBI Taxonomy" id="486041"/>
    <lineage>
        <taxon>Eukaryota</taxon>
        <taxon>Fungi</taxon>
        <taxon>Dikarya</taxon>
        <taxon>Basidiomycota</taxon>
        <taxon>Agaricomycotina</taxon>
        <taxon>Agaricomycetes</taxon>
        <taxon>Agaricomycetidae</taxon>
        <taxon>Agaricales</taxon>
        <taxon>Agaricineae</taxon>
        <taxon>Hydnangiaceae</taxon>
        <taxon>Laccaria</taxon>
    </lineage>
</organism>
<dbReference type="KEGG" id="lbc:LACBIDRAFT_311386"/>
<feature type="region of interest" description="Disordered" evidence="1">
    <location>
        <begin position="300"/>
        <end position="351"/>
    </location>
</feature>
<evidence type="ECO:0000313" key="3">
    <source>
        <dbReference type="Proteomes" id="UP000001194"/>
    </source>
</evidence>
<protein>
    <submittedName>
        <fullName evidence="2">Predicted protein</fullName>
    </submittedName>
</protein>
<dbReference type="GeneID" id="6072554"/>
<dbReference type="RefSeq" id="XP_001876953.1">
    <property type="nucleotide sequence ID" value="XM_001876918.1"/>
</dbReference>
<reference evidence="2 3" key="1">
    <citation type="journal article" date="2008" name="Nature">
        <title>The genome of Laccaria bicolor provides insights into mycorrhizal symbiosis.</title>
        <authorList>
            <person name="Martin F."/>
            <person name="Aerts A."/>
            <person name="Ahren D."/>
            <person name="Brun A."/>
            <person name="Danchin E.G.J."/>
            <person name="Duchaussoy F."/>
            <person name="Gibon J."/>
            <person name="Kohler A."/>
            <person name="Lindquist E."/>
            <person name="Pereda V."/>
            <person name="Salamov A."/>
            <person name="Shapiro H.J."/>
            <person name="Wuyts J."/>
            <person name="Blaudez D."/>
            <person name="Buee M."/>
            <person name="Brokstein P."/>
            <person name="Canbaeck B."/>
            <person name="Cohen D."/>
            <person name="Courty P.E."/>
            <person name="Coutinho P.M."/>
            <person name="Delaruelle C."/>
            <person name="Detter J.C."/>
            <person name="Deveau A."/>
            <person name="DiFazio S."/>
            <person name="Duplessis S."/>
            <person name="Fraissinet-Tachet L."/>
            <person name="Lucic E."/>
            <person name="Frey-Klett P."/>
            <person name="Fourrey C."/>
            <person name="Feussner I."/>
            <person name="Gay G."/>
            <person name="Grimwood J."/>
            <person name="Hoegger P.J."/>
            <person name="Jain P."/>
            <person name="Kilaru S."/>
            <person name="Labbe J."/>
            <person name="Lin Y.C."/>
            <person name="Legue V."/>
            <person name="Le Tacon F."/>
            <person name="Marmeisse R."/>
            <person name="Melayah D."/>
            <person name="Montanini B."/>
            <person name="Muratet M."/>
            <person name="Nehls U."/>
            <person name="Niculita-Hirzel H."/>
            <person name="Oudot-Le Secq M.P."/>
            <person name="Peter M."/>
            <person name="Quesneville H."/>
            <person name="Rajashekar B."/>
            <person name="Reich M."/>
            <person name="Rouhier N."/>
            <person name="Schmutz J."/>
            <person name="Yin T."/>
            <person name="Chalot M."/>
            <person name="Henrissat B."/>
            <person name="Kuees U."/>
            <person name="Lucas S."/>
            <person name="Van de Peer Y."/>
            <person name="Podila G.K."/>
            <person name="Polle A."/>
            <person name="Pukkila P.J."/>
            <person name="Richardson P.M."/>
            <person name="Rouze P."/>
            <person name="Sanders I.R."/>
            <person name="Stajich J.E."/>
            <person name="Tunlid A."/>
            <person name="Tuskan G."/>
            <person name="Grigoriev I.V."/>
        </authorList>
    </citation>
    <scope>NUCLEOTIDE SEQUENCE [LARGE SCALE GENOMIC DNA]</scope>
    <source>
        <strain evidence="3">S238N-H82 / ATCC MYA-4686</strain>
    </source>
</reference>
<evidence type="ECO:0000313" key="2">
    <source>
        <dbReference type="EMBL" id="EDR12689.1"/>
    </source>
</evidence>
<gene>
    <name evidence="2" type="ORF">LACBIDRAFT_311386</name>
</gene>
<keyword evidence="3" id="KW-1185">Reference proteome</keyword>
<dbReference type="InParanoid" id="B0CZW3"/>